<dbReference type="OrthoDB" id="3270175at2759"/>
<protein>
    <recommendedName>
        <fullName evidence="1">HAT C-terminal dimerisation domain-containing protein</fullName>
    </recommendedName>
</protein>
<dbReference type="SUPFAM" id="SSF53098">
    <property type="entry name" value="Ribonuclease H-like"/>
    <property type="match status" value="1"/>
</dbReference>
<dbReference type="KEGG" id="fme:FOMMEDRAFT_99921"/>
<gene>
    <name evidence="2" type="ORF">FOMMEDRAFT_99921</name>
</gene>
<feature type="domain" description="HAT C-terminal dimerisation" evidence="1">
    <location>
        <begin position="1"/>
        <end position="41"/>
    </location>
</feature>
<evidence type="ECO:0000313" key="3">
    <source>
        <dbReference type="Proteomes" id="UP000053630"/>
    </source>
</evidence>
<organism evidence="2 3">
    <name type="scientific">Fomitiporia mediterranea (strain MF3/22)</name>
    <name type="common">Grapevine white-rot fungus</name>
    <dbReference type="NCBI Taxonomy" id="694068"/>
    <lineage>
        <taxon>Eukaryota</taxon>
        <taxon>Fungi</taxon>
        <taxon>Dikarya</taxon>
        <taxon>Basidiomycota</taxon>
        <taxon>Agaricomycotina</taxon>
        <taxon>Agaricomycetes</taxon>
        <taxon>Hymenochaetales</taxon>
        <taxon>Hymenochaetaceae</taxon>
        <taxon>Fomitiporia</taxon>
    </lineage>
</organism>
<dbReference type="GO" id="GO:0046983">
    <property type="term" value="F:protein dimerization activity"/>
    <property type="evidence" value="ECO:0007669"/>
    <property type="project" value="InterPro"/>
</dbReference>
<keyword evidence="3" id="KW-1185">Reference proteome</keyword>
<dbReference type="AlphaFoldDB" id="R7SGE1"/>
<dbReference type="EMBL" id="JH718921">
    <property type="protein sequence ID" value="EJC97362.1"/>
    <property type="molecule type" value="Genomic_DNA"/>
</dbReference>
<dbReference type="InterPro" id="IPR008906">
    <property type="entry name" value="HATC_C_dom"/>
</dbReference>
<accession>R7SGE1</accession>
<reference evidence="3" key="1">
    <citation type="journal article" date="2012" name="Science">
        <title>The Paleozoic origin of enzymatic lignin decomposition reconstructed from 31 fungal genomes.</title>
        <authorList>
            <person name="Floudas D."/>
            <person name="Binder M."/>
            <person name="Riley R."/>
            <person name="Barry K."/>
            <person name="Blanchette R.A."/>
            <person name="Henrissat B."/>
            <person name="Martinez A.T."/>
            <person name="Otillar R."/>
            <person name="Spatafora J.W."/>
            <person name="Yadav J.S."/>
            <person name="Aerts A."/>
            <person name="Benoit I."/>
            <person name="Boyd A."/>
            <person name="Carlson A."/>
            <person name="Copeland A."/>
            <person name="Coutinho P.M."/>
            <person name="de Vries R.P."/>
            <person name="Ferreira P."/>
            <person name="Findley K."/>
            <person name="Foster B."/>
            <person name="Gaskell J."/>
            <person name="Glotzer D."/>
            <person name="Gorecki P."/>
            <person name="Heitman J."/>
            <person name="Hesse C."/>
            <person name="Hori C."/>
            <person name="Igarashi K."/>
            <person name="Jurgens J.A."/>
            <person name="Kallen N."/>
            <person name="Kersten P."/>
            <person name="Kohler A."/>
            <person name="Kuees U."/>
            <person name="Kumar T.K.A."/>
            <person name="Kuo A."/>
            <person name="LaButti K."/>
            <person name="Larrondo L.F."/>
            <person name="Lindquist E."/>
            <person name="Ling A."/>
            <person name="Lombard V."/>
            <person name="Lucas S."/>
            <person name="Lundell T."/>
            <person name="Martin R."/>
            <person name="McLaughlin D.J."/>
            <person name="Morgenstern I."/>
            <person name="Morin E."/>
            <person name="Murat C."/>
            <person name="Nagy L.G."/>
            <person name="Nolan M."/>
            <person name="Ohm R.A."/>
            <person name="Patyshakuliyeva A."/>
            <person name="Rokas A."/>
            <person name="Ruiz-Duenas F.J."/>
            <person name="Sabat G."/>
            <person name="Salamov A."/>
            <person name="Samejima M."/>
            <person name="Schmutz J."/>
            <person name="Slot J.C."/>
            <person name="St John F."/>
            <person name="Stenlid J."/>
            <person name="Sun H."/>
            <person name="Sun S."/>
            <person name="Syed K."/>
            <person name="Tsang A."/>
            <person name="Wiebenga A."/>
            <person name="Young D."/>
            <person name="Pisabarro A."/>
            <person name="Eastwood D.C."/>
            <person name="Martin F."/>
            <person name="Cullen D."/>
            <person name="Grigoriev I.V."/>
            <person name="Hibbett D.S."/>
        </authorList>
    </citation>
    <scope>NUCLEOTIDE SEQUENCE [LARGE SCALE GENOMIC DNA]</scope>
    <source>
        <strain evidence="3">MF3/22</strain>
    </source>
</reference>
<dbReference type="Pfam" id="PF05699">
    <property type="entry name" value="Dimer_Tnp_hAT"/>
    <property type="match status" value="1"/>
</dbReference>
<evidence type="ECO:0000259" key="1">
    <source>
        <dbReference type="Pfam" id="PF05699"/>
    </source>
</evidence>
<dbReference type="GeneID" id="18681042"/>
<evidence type="ECO:0000313" key="2">
    <source>
        <dbReference type="EMBL" id="EJC97362.1"/>
    </source>
</evidence>
<sequence length="83" mass="9360">FPTLSWIARDYLPIQASSVPCKQLFSMAGIADTKRQNRTTSNIFTLFQMVHDYHQMIVHCQAGQKFEEADVLAIFSSSSSDSD</sequence>
<feature type="non-terminal residue" evidence="2">
    <location>
        <position position="1"/>
    </location>
</feature>
<name>R7SGE1_FOMME</name>
<dbReference type="Proteomes" id="UP000053630">
    <property type="component" value="Unassembled WGS sequence"/>
</dbReference>
<proteinExistence type="predicted"/>
<dbReference type="RefSeq" id="XP_007272374.1">
    <property type="nucleotide sequence ID" value="XM_007272312.1"/>
</dbReference>
<dbReference type="InterPro" id="IPR012337">
    <property type="entry name" value="RNaseH-like_sf"/>
</dbReference>